<dbReference type="STRING" id="202952.GCA_000747725_00505"/>
<accession>N8ZTE9</accession>
<feature type="transmembrane region" description="Helical" evidence="1">
    <location>
        <begin position="14"/>
        <end position="33"/>
    </location>
</feature>
<dbReference type="AlphaFoldDB" id="N8ZTE9"/>
<dbReference type="HOGENOM" id="CLU_1860871_0_0_6"/>
<evidence type="ECO:0008006" key="4">
    <source>
        <dbReference type="Google" id="ProtNLM"/>
    </source>
</evidence>
<dbReference type="PANTHER" id="PTHR23028">
    <property type="entry name" value="ACETYLTRANSFERASE"/>
    <property type="match status" value="1"/>
</dbReference>
<dbReference type="Proteomes" id="UP000013117">
    <property type="component" value="Unassembled WGS sequence"/>
</dbReference>
<name>N8ZTE9_9GAMM</name>
<feature type="transmembrane region" description="Helical" evidence="1">
    <location>
        <begin position="98"/>
        <end position="120"/>
    </location>
</feature>
<feature type="transmembrane region" description="Helical" evidence="1">
    <location>
        <begin position="63"/>
        <end position="86"/>
    </location>
</feature>
<dbReference type="EMBL" id="APPN01000052">
    <property type="protein sequence ID" value="ENV34775.1"/>
    <property type="molecule type" value="Genomic_DNA"/>
</dbReference>
<feature type="transmembrane region" description="Helical" evidence="1">
    <location>
        <begin position="39"/>
        <end position="56"/>
    </location>
</feature>
<reference evidence="2 3" key="1">
    <citation type="submission" date="2013-02" db="EMBL/GenBank/DDBJ databases">
        <title>The Genome Sequence of Acinetobacter gerneri CIP 107464.</title>
        <authorList>
            <consortium name="The Broad Institute Genome Sequencing Platform"/>
            <consortium name="The Broad Institute Genome Sequencing Center for Infectious Disease"/>
            <person name="Cerqueira G."/>
            <person name="Feldgarden M."/>
            <person name="Courvalin P."/>
            <person name="Perichon B."/>
            <person name="Grillot-Courvalin C."/>
            <person name="Clermont D."/>
            <person name="Rocha E."/>
            <person name="Yoon E.-J."/>
            <person name="Nemec A."/>
            <person name="Walker B."/>
            <person name="Young S.K."/>
            <person name="Zeng Q."/>
            <person name="Gargeya S."/>
            <person name="Fitzgerald M."/>
            <person name="Haas B."/>
            <person name="Abouelleil A."/>
            <person name="Alvarado L."/>
            <person name="Arachchi H.M."/>
            <person name="Berlin A.M."/>
            <person name="Chapman S.B."/>
            <person name="Dewar J."/>
            <person name="Goldberg J."/>
            <person name="Griggs A."/>
            <person name="Gujja S."/>
            <person name="Hansen M."/>
            <person name="Howarth C."/>
            <person name="Imamovic A."/>
            <person name="Larimer J."/>
            <person name="McCowan C."/>
            <person name="Murphy C."/>
            <person name="Neiman D."/>
            <person name="Pearson M."/>
            <person name="Priest M."/>
            <person name="Roberts A."/>
            <person name="Saif S."/>
            <person name="Shea T."/>
            <person name="Sisk P."/>
            <person name="Sykes S."/>
            <person name="Wortman J."/>
            <person name="Nusbaum C."/>
            <person name="Birren B."/>
        </authorList>
    </citation>
    <scope>NUCLEOTIDE SEQUENCE [LARGE SCALE GENOMIC DNA]</scope>
    <source>
        <strain evidence="2 3">CIP 107464</strain>
    </source>
</reference>
<evidence type="ECO:0000313" key="3">
    <source>
        <dbReference type="Proteomes" id="UP000013117"/>
    </source>
</evidence>
<proteinExistence type="predicted"/>
<organism evidence="2 3">
    <name type="scientific">Acinetobacter gerneri DSM 14967 = CIP 107464 = MTCC 9824</name>
    <dbReference type="NCBI Taxonomy" id="1120926"/>
    <lineage>
        <taxon>Bacteria</taxon>
        <taxon>Pseudomonadati</taxon>
        <taxon>Pseudomonadota</taxon>
        <taxon>Gammaproteobacteria</taxon>
        <taxon>Moraxellales</taxon>
        <taxon>Moraxellaceae</taxon>
        <taxon>Acinetobacter</taxon>
    </lineage>
</organism>
<evidence type="ECO:0000313" key="2">
    <source>
        <dbReference type="EMBL" id="ENV34775.1"/>
    </source>
</evidence>
<dbReference type="InterPro" id="IPR050879">
    <property type="entry name" value="Acyltransferase_3"/>
</dbReference>
<protein>
    <recommendedName>
        <fullName evidence="4">Acyltransferase 3 domain-containing protein</fullName>
    </recommendedName>
</protein>
<gene>
    <name evidence="2" type="ORF">F960_01083</name>
</gene>
<keyword evidence="3" id="KW-1185">Reference proteome</keyword>
<keyword evidence="1" id="KW-0472">Membrane</keyword>
<keyword evidence="1" id="KW-0812">Transmembrane</keyword>
<sequence length="137" mass="16083">MLCAFIFLNVKRKFGLYIFIVGAIGLILSIFWNFDVSRLIMWGIPSFFIVLGILWVRQIQNNFFQYLGDASYSIYLIQVFSIPVFYKVSSKYFNYTNGNIAAIMCLMFSILCGCLFYKFVETRISNFLKKLNTKRHI</sequence>
<evidence type="ECO:0000256" key="1">
    <source>
        <dbReference type="SAM" id="Phobius"/>
    </source>
</evidence>
<comment type="caution">
    <text evidence="2">The sequence shown here is derived from an EMBL/GenBank/DDBJ whole genome shotgun (WGS) entry which is preliminary data.</text>
</comment>
<keyword evidence="1" id="KW-1133">Transmembrane helix</keyword>